<accession>A0A7J8LRI0</accession>
<dbReference type="EMBL" id="JABEZX010000004">
    <property type="protein sequence ID" value="MBA0555057.1"/>
    <property type="molecule type" value="Genomic_DNA"/>
</dbReference>
<proteinExistence type="predicted"/>
<organism evidence="1 2">
    <name type="scientific">Gossypium lobatum</name>
    <dbReference type="NCBI Taxonomy" id="34289"/>
    <lineage>
        <taxon>Eukaryota</taxon>
        <taxon>Viridiplantae</taxon>
        <taxon>Streptophyta</taxon>
        <taxon>Embryophyta</taxon>
        <taxon>Tracheophyta</taxon>
        <taxon>Spermatophyta</taxon>
        <taxon>Magnoliopsida</taxon>
        <taxon>eudicotyledons</taxon>
        <taxon>Gunneridae</taxon>
        <taxon>Pentapetalae</taxon>
        <taxon>rosids</taxon>
        <taxon>malvids</taxon>
        <taxon>Malvales</taxon>
        <taxon>Malvaceae</taxon>
        <taxon>Malvoideae</taxon>
        <taxon>Gossypium</taxon>
    </lineage>
</organism>
<reference evidence="1 2" key="1">
    <citation type="journal article" date="2019" name="Genome Biol. Evol.">
        <title>Insights into the evolution of the New World diploid cottons (Gossypium, subgenus Houzingenia) based on genome sequencing.</title>
        <authorList>
            <person name="Grover C.E."/>
            <person name="Arick M.A. 2nd"/>
            <person name="Thrash A."/>
            <person name="Conover J.L."/>
            <person name="Sanders W.S."/>
            <person name="Peterson D.G."/>
            <person name="Frelichowski J.E."/>
            <person name="Scheffler J.A."/>
            <person name="Scheffler B.E."/>
            <person name="Wendel J.F."/>
        </authorList>
    </citation>
    <scope>NUCLEOTIDE SEQUENCE [LARGE SCALE GENOMIC DNA]</scope>
    <source>
        <strain evidence="1">157</strain>
        <tissue evidence="1">Leaf</tissue>
    </source>
</reference>
<dbReference type="AlphaFoldDB" id="A0A7J8LRI0"/>
<keyword evidence="2" id="KW-1185">Reference proteome</keyword>
<feature type="non-terminal residue" evidence="1">
    <location>
        <position position="48"/>
    </location>
</feature>
<gene>
    <name evidence="1" type="ORF">Golob_014119</name>
</gene>
<name>A0A7J8LRI0_9ROSI</name>
<dbReference type="Proteomes" id="UP000593572">
    <property type="component" value="Unassembled WGS sequence"/>
</dbReference>
<sequence>MAQEGFKGEEDTYWVEEAPDAVMAAVEEDRRWIDPLDNLSFDVADLWL</sequence>
<protein>
    <submittedName>
        <fullName evidence="1">Uncharacterized protein</fullName>
    </submittedName>
</protein>
<evidence type="ECO:0000313" key="2">
    <source>
        <dbReference type="Proteomes" id="UP000593572"/>
    </source>
</evidence>
<evidence type="ECO:0000313" key="1">
    <source>
        <dbReference type="EMBL" id="MBA0555057.1"/>
    </source>
</evidence>
<comment type="caution">
    <text evidence="1">The sequence shown here is derived from an EMBL/GenBank/DDBJ whole genome shotgun (WGS) entry which is preliminary data.</text>
</comment>